<dbReference type="RefSeq" id="XP_009828708.1">
    <property type="nucleotide sequence ID" value="XM_009830406.1"/>
</dbReference>
<dbReference type="STRING" id="112090.W4GRK7"/>
<dbReference type="AlphaFoldDB" id="W4GRK7"/>
<dbReference type="PROSITE" id="PS50176">
    <property type="entry name" value="ARM_REPEAT"/>
    <property type="match status" value="1"/>
</dbReference>
<name>W4GRK7_APHAT</name>
<dbReference type="InterPro" id="IPR016024">
    <property type="entry name" value="ARM-type_fold"/>
</dbReference>
<evidence type="ECO:0000313" key="2">
    <source>
        <dbReference type="EMBL" id="ETV81971.1"/>
    </source>
</evidence>
<sequence length="456" mass="49204">MHRVSDQLEDRYPYKSGFREEHDATEVSRAYGSHDIGRYCQLLSLKEDLADEARIKALSGLADLLANQENKAKAVAAGVIPSMSRLMTVSNPDIRLGSAAVLAAIAWDADGVVAMDKDPTLLFNLNSLLFDAQPTCVEMASKAFVNLTTCRDSIPIVLSRSYIPEKLVAMASCGDDTLTTATVLNLYQTFGQLTKSHAGAQALAQVKVVPALVRVLQKPLSFPSKLLRHVVLAVWNLATHNAGKLEAIKANVVELTIKVLSGAQKGVFHSLDSQSKLDLIRIASGALMALSTAELAKPKLLATGIDVLVGCLLVNESKQNAIQALNYMCEDRSGLLPVVALLLDHPTQLLVQVFSIRATPALNTLLEQQLKSPQLILQAILAMVAQDGGVDEVTQCLNMLDNVTKLCQINADAPQVPALATQIIKAIAEHDDKARARVERALERHKIAPAFVHAVL</sequence>
<dbReference type="VEuPathDB" id="FungiDB:H257_05501"/>
<dbReference type="GeneID" id="20807497"/>
<evidence type="ECO:0000256" key="1">
    <source>
        <dbReference type="PROSITE-ProRule" id="PRU00259"/>
    </source>
</evidence>
<dbReference type="SUPFAM" id="SSF48371">
    <property type="entry name" value="ARM repeat"/>
    <property type="match status" value="2"/>
</dbReference>
<dbReference type="OrthoDB" id="526070at2759"/>
<dbReference type="PANTHER" id="PTHR15599:SF1">
    <property type="entry name" value="RADIAL SPOKE HEAD 14 HOMOLOG"/>
    <property type="match status" value="1"/>
</dbReference>
<organism evidence="2">
    <name type="scientific">Aphanomyces astaci</name>
    <name type="common">Crayfish plague agent</name>
    <dbReference type="NCBI Taxonomy" id="112090"/>
    <lineage>
        <taxon>Eukaryota</taxon>
        <taxon>Sar</taxon>
        <taxon>Stramenopiles</taxon>
        <taxon>Oomycota</taxon>
        <taxon>Saprolegniomycetes</taxon>
        <taxon>Saprolegniales</taxon>
        <taxon>Verrucalvaceae</taxon>
        <taxon>Aphanomyces</taxon>
    </lineage>
</organism>
<dbReference type="InterPro" id="IPR011989">
    <property type="entry name" value="ARM-like"/>
</dbReference>
<proteinExistence type="predicted"/>
<gene>
    <name evidence="2" type="ORF">H257_05501</name>
</gene>
<protein>
    <recommendedName>
        <fullName evidence="3">Armadillo repeat-containing domain-containing protein</fullName>
    </recommendedName>
</protein>
<dbReference type="SMART" id="SM00185">
    <property type="entry name" value="ARM"/>
    <property type="match status" value="4"/>
</dbReference>
<feature type="repeat" description="ARM" evidence="1">
    <location>
        <begin position="207"/>
        <end position="252"/>
    </location>
</feature>
<reference evidence="2" key="1">
    <citation type="submission" date="2013-12" db="EMBL/GenBank/DDBJ databases">
        <title>The Genome Sequence of Aphanomyces astaci APO3.</title>
        <authorList>
            <consortium name="The Broad Institute Genomics Platform"/>
            <person name="Russ C."/>
            <person name="Tyler B."/>
            <person name="van West P."/>
            <person name="Dieguez-Uribeondo J."/>
            <person name="Young S.K."/>
            <person name="Zeng Q."/>
            <person name="Gargeya S."/>
            <person name="Fitzgerald M."/>
            <person name="Abouelleil A."/>
            <person name="Alvarado L."/>
            <person name="Chapman S.B."/>
            <person name="Gainer-Dewar J."/>
            <person name="Goldberg J."/>
            <person name="Griggs A."/>
            <person name="Gujja S."/>
            <person name="Hansen M."/>
            <person name="Howarth C."/>
            <person name="Imamovic A."/>
            <person name="Ireland A."/>
            <person name="Larimer J."/>
            <person name="McCowan C."/>
            <person name="Murphy C."/>
            <person name="Pearson M."/>
            <person name="Poon T.W."/>
            <person name="Priest M."/>
            <person name="Roberts A."/>
            <person name="Saif S."/>
            <person name="Shea T."/>
            <person name="Sykes S."/>
            <person name="Wortman J."/>
            <person name="Nusbaum C."/>
            <person name="Birren B."/>
        </authorList>
    </citation>
    <scope>NUCLEOTIDE SEQUENCE [LARGE SCALE GENOMIC DNA]</scope>
    <source>
        <strain evidence="2">APO3</strain>
    </source>
</reference>
<dbReference type="InterPro" id="IPR042856">
    <property type="entry name" value="RSP14"/>
</dbReference>
<dbReference type="PANTHER" id="PTHR15599">
    <property type="entry name" value="RTDR1"/>
    <property type="match status" value="1"/>
</dbReference>
<accession>W4GRK7</accession>
<dbReference type="Gene3D" id="1.25.10.10">
    <property type="entry name" value="Leucine-rich Repeat Variant"/>
    <property type="match status" value="1"/>
</dbReference>
<dbReference type="InterPro" id="IPR000225">
    <property type="entry name" value="Armadillo"/>
</dbReference>
<evidence type="ECO:0008006" key="3">
    <source>
        <dbReference type="Google" id="ProtNLM"/>
    </source>
</evidence>
<dbReference type="EMBL" id="KI913123">
    <property type="protein sequence ID" value="ETV81971.1"/>
    <property type="molecule type" value="Genomic_DNA"/>
</dbReference>